<evidence type="ECO:0000256" key="3">
    <source>
        <dbReference type="ARBA" id="ARBA00022553"/>
    </source>
</evidence>
<evidence type="ECO:0000256" key="4">
    <source>
        <dbReference type="ARBA" id="ARBA00022679"/>
    </source>
</evidence>
<dbReference type="PANTHER" id="PTHR39573">
    <property type="entry name" value="STRESS RESPONSE KINASE A"/>
    <property type="match status" value="1"/>
</dbReference>
<name>A0A2A8U0P9_BACCE</name>
<dbReference type="SUPFAM" id="SSF56112">
    <property type="entry name" value="Protein kinase-like (PK-like)"/>
    <property type="match status" value="1"/>
</dbReference>
<keyword evidence="10" id="KW-0346">Stress response</keyword>
<accession>A0A2A8U0P9</accession>
<comment type="caution">
    <text evidence="12">The sequence shown here is derived from an EMBL/GenBank/DDBJ whole genome shotgun (WGS) entry which is preliminary data.</text>
</comment>
<evidence type="ECO:0000313" key="12">
    <source>
        <dbReference type="EMBL" id="PGQ10655.1"/>
    </source>
</evidence>
<dbReference type="EMBL" id="NUJQ01000006">
    <property type="protein sequence ID" value="PGQ10655.1"/>
    <property type="molecule type" value="Genomic_DNA"/>
</dbReference>
<dbReference type="GO" id="GO:0005524">
    <property type="term" value="F:ATP binding"/>
    <property type="evidence" value="ECO:0007669"/>
    <property type="project" value="UniProtKB-KW"/>
</dbReference>
<organism evidence="12 13">
    <name type="scientific">Bacillus cereus</name>
    <dbReference type="NCBI Taxonomy" id="1396"/>
    <lineage>
        <taxon>Bacteria</taxon>
        <taxon>Bacillati</taxon>
        <taxon>Bacillota</taxon>
        <taxon>Bacilli</taxon>
        <taxon>Bacillales</taxon>
        <taxon>Bacillaceae</taxon>
        <taxon>Bacillus</taxon>
        <taxon>Bacillus cereus group</taxon>
    </lineage>
</organism>
<keyword evidence="3" id="KW-0597">Phosphoprotein</keyword>
<evidence type="ECO:0000259" key="11">
    <source>
        <dbReference type="Pfam" id="PF01636"/>
    </source>
</evidence>
<dbReference type="GO" id="GO:0005737">
    <property type="term" value="C:cytoplasm"/>
    <property type="evidence" value="ECO:0007669"/>
    <property type="project" value="TreeGrafter"/>
</dbReference>
<dbReference type="InterPro" id="IPR002575">
    <property type="entry name" value="Aminoglycoside_PTrfase"/>
</dbReference>
<dbReference type="AlphaFoldDB" id="A0A2A8U0P9"/>
<keyword evidence="8" id="KW-0067">ATP-binding</keyword>
<keyword evidence="2" id="KW-0723">Serine/threonine-protein kinase</keyword>
<feature type="domain" description="Aminoglycoside phosphotransferase" evidence="11">
    <location>
        <begin position="24"/>
        <end position="232"/>
    </location>
</feature>
<dbReference type="Gene3D" id="3.90.1200.10">
    <property type="match status" value="1"/>
</dbReference>
<keyword evidence="5" id="KW-0479">Metal-binding</keyword>
<keyword evidence="1" id="KW-0963">Cytoplasm</keyword>
<dbReference type="Proteomes" id="UP000221438">
    <property type="component" value="Unassembled WGS sequence"/>
</dbReference>
<sequence>MDFYIKEQLCKQYNLNNFTKVSLLHGGENQTYIFESDKNKFVVRQYREGRYTAEQIEAEIHWVIALQKQMLVPEVVVNKNGDWITPVMKDERSIQYFVVFRFINGSEILEPKDKDYEKLGSLMRKFHENANGVLKRIPQTWRGYERPVYTEKKTIHEPLQRLLNTSFLSYADKNKCLRIAERIQELTNSTQLGEKQFVHGDMHFGNVLVDKEDWYLLDFDECGFGYKEFDIGVPRLHLIASGQLKEVWGNFMMGYGENISEAAIRLGTALRIFYMAGKIPLRLDIEPIRKNPGNFIRRYIQYAEEELCGETIVK</sequence>
<evidence type="ECO:0000256" key="6">
    <source>
        <dbReference type="ARBA" id="ARBA00022741"/>
    </source>
</evidence>
<evidence type="ECO:0000256" key="1">
    <source>
        <dbReference type="ARBA" id="ARBA00022490"/>
    </source>
</evidence>
<evidence type="ECO:0000256" key="8">
    <source>
        <dbReference type="ARBA" id="ARBA00022840"/>
    </source>
</evidence>
<evidence type="ECO:0000256" key="7">
    <source>
        <dbReference type="ARBA" id="ARBA00022777"/>
    </source>
</evidence>
<evidence type="ECO:0000256" key="2">
    <source>
        <dbReference type="ARBA" id="ARBA00022527"/>
    </source>
</evidence>
<dbReference type="PANTHER" id="PTHR39573:SF1">
    <property type="entry name" value="STRESS RESPONSE KINASE A"/>
    <property type="match status" value="1"/>
</dbReference>
<keyword evidence="6" id="KW-0547">Nucleotide-binding</keyword>
<keyword evidence="7 12" id="KW-0418">Kinase</keyword>
<dbReference type="GO" id="GO:0046872">
    <property type="term" value="F:metal ion binding"/>
    <property type="evidence" value="ECO:0007669"/>
    <property type="project" value="UniProtKB-KW"/>
</dbReference>
<evidence type="ECO:0000256" key="10">
    <source>
        <dbReference type="ARBA" id="ARBA00023016"/>
    </source>
</evidence>
<dbReference type="InterPro" id="IPR011009">
    <property type="entry name" value="Kinase-like_dom_sf"/>
</dbReference>
<keyword evidence="4" id="KW-0808">Transferase</keyword>
<protein>
    <submittedName>
        <fullName evidence="12">Serine kinase</fullName>
    </submittedName>
</protein>
<evidence type="ECO:0000256" key="9">
    <source>
        <dbReference type="ARBA" id="ARBA00022842"/>
    </source>
</evidence>
<proteinExistence type="predicted"/>
<keyword evidence="9" id="KW-0460">Magnesium</keyword>
<dbReference type="InterPro" id="IPR032882">
    <property type="entry name" value="SrkA/RdoA"/>
</dbReference>
<gene>
    <name evidence="12" type="ORF">COA08_10935</name>
</gene>
<evidence type="ECO:0000313" key="13">
    <source>
        <dbReference type="Proteomes" id="UP000221438"/>
    </source>
</evidence>
<reference evidence="12 13" key="1">
    <citation type="submission" date="2017-09" db="EMBL/GenBank/DDBJ databases">
        <title>Large-scale bioinformatics analysis of Bacillus genomes uncovers conserved roles of natural products in bacterial physiology.</title>
        <authorList>
            <consortium name="Agbiome Team Llc"/>
            <person name="Bleich R.M."/>
            <person name="Grubbs K.J."/>
            <person name="Santa Maria K.C."/>
            <person name="Allen S.E."/>
            <person name="Farag S."/>
            <person name="Shank E.A."/>
            <person name="Bowers A."/>
        </authorList>
    </citation>
    <scope>NUCLEOTIDE SEQUENCE [LARGE SCALE GENOMIC DNA]</scope>
    <source>
        <strain evidence="12 13">AFS046104</strain>
    </source>
</reference>
<evidence type="ECO:0000256" key="5">
    <source>
        <dbReference type="ARBA" id="ARBA00022723"/>
    </source>
</evidence>
<dbReference type="Pfam" id="PF01636">
    <property type="entry name" value="APH"/>
    <property type="match status" value="1"/>
</dbReference>
<dbReference type="GO" id="GO:0004674">
    <property type="term" value="F:protein serine/threonine kinase activity"/>
    <property type="evidence" value="ECO:0007669"/>
    <property type="project" value="UniProtKB-KW"/>
</dbReference>
<dbReference type="Gene3D" id="3.30.200.20">
    <property type="entry name" value="Phosphorylase Kinase, domain 1"/>
    <property type="match status" value="1"/>
</dbReference>
<dbReference type="RefSeq" id="WP_097832108.1">
    <property type="nucleotide sequence ID" value="NZ_CP089518.1"/>
</dbReference>